<sequence>MRLLDRHVALFSGSLRTLLQRESDRRRCAGSPYAWLFQPYMGEELVALACHASDDAQPVISVAAVVLDQHHVQTSRAWVATIANTQSANATTLRRHHCLYGTSVALAPSAENLGTLAEFIGNRPLIGWQLDRSLDRLNALFKKGLGFGLPNAQVDVAKLHQRQLRRLHPQVDIDSRIGDALDRWQLPTLSGHSVLGESTASALLYLRLQREAE</sequence>
<dbReference type="SUPFAM" id="SSF53098">
    <property type="entry name" value="Ribonuclease H-like"/>
    <property type="match status" value="1"/>
</dbReference>
<dbReference type="InterPro" id="IPR012337">
    <property type="entry name" value="RNaseH-like_sf"/>
</dbReference>
<name>A0A2A4HKW2_9GAMM</name>
<accession>A0A2A4HKW2</accession>
<evidence type="ECO:0000313" key="2">
    <source>
        <dbReference type="Proteomes" id="UP000218677"/>
    </source>
</evidence>
<dbReference type="OrthoDB" id="6193218at2"/>
<organism evidence="1 2">
    <name type="scientific">Vreelandella nigrificans</name>
    <dbReference type="NCBI Taxonomy" id="2042704"/>
    <lineage>
        <taxon>Bacteria</taxon>
        <taxon>Pseudomonadati</taxon>
        <taxon>Pseudomonadota</taxon>
        <taxon>Gammaproteobacteria</taxon>
        <taxon>Oceanospirillales</taxon>
        <taxon>Halomonadaceae</taxon>
        <taxon>Vreelandella</taxon>
    </lineage>
</organism>
<dbReference type="AlphaFoldDB" id="A0A2A4HKW2"/>
<proteinExistence type="predicted"/>
<dbReference type="EMBL" id="NWUX01000015">
    <property type="protein sequence ID" value="PCF94835.1"/>
    <property type="molecule type" value="Genomic_DNA"/>
</dbReference>
<keyword evidence="2" id="KW-1185">Reference proteome</keyword>
<comment type="caution">
    <text evidence="1">The sequence shown here is derived from an EMBL/GenBank/DDBJ whole genome shotgun (WGS) entry which is preliminary data.</text>
</comment>
<reference evidence="2" key="1">
    <citation type="submission" date="2017-09" db="EMBL/GenBank/DDBJ databases">
        <authorList>
            <person name="Cho G.-S."/>
            <person name="Oguntoyinbo F.A."/>
            <person name="Cnockaert M."/>
            <person name="Kabisch J."/>
            <person name="Neve H."/>
            <person name="Bockelmann W."/>
            <person name="Wenning M."/>
            <person name="Franz C.M."/>
            <person name="Vandamme P."/>
        </authorList>
    </citation>
    <scope>NUCLEOTIDE SEQUENCE [LARGE SCALE GENOMIC DNA]</scope>
    <source>
        <strain evidence="2">MBT G8648</strain>
    </source>
</reference>
<evidence type="ECO:0000313" key="1">
    <source>
        <dbReference type="EMBL" id="PCF94835.1"/>
    </source>
</evidence>
<protein>
    <submittedName>
        <fullName evidence="1">DNA polymerase III subunit epsilon</fullName>
    </submittedName>
</protein>
<dbReference type="RefSeq" id="WP_096653074.1">
    <property type="nucleotide sequence ID" value="NZ_NWUX01000015.1"/>
</dbReference>
<gene>
    <name evidence="1" type="ORF">CPA45_15590</name>
</gene>
<dbReference type="Proteomes" id="UP000218677">
    <property type="component" value="Unassembled WGS sequence"/>
</dbReference>